<comment type="similarity">
    <text evidence="2">Belongs to the thioredoxin family. DsbE subfamily.</text>
</comment>
<organism evidence="7 8">
    <name type="scientific">Marinibactrum halimedae</name>
    <dbReference type="NCBI Taxonomy" id="1444977"/>
    <lineage>
        <taxon>Bacteria</taxon>
        <taxon>Pseudomonadati</taxon>
        <taxon>Pseudomonadota</taxon>
        <taxon>Gammaproteobacteria</taxon>
        <taxon>Cellvibrionales</taxon>
        <taxon>Cellvibrionaceae</taxon>
        <taxon>Marinibactrum</taxon>
    </lineage>
</organism>
<feature type="domain" description="Thioredoxin" evidence="6">
    <location>
        <begin position="34"/>
        <end position="174"/>
    </location>
</feature>
<keyword evidence="8" id="KW-1185">Reference proteome</keyword>
<comment type="subcellular location">
    <subcellularLocation>
        <location evidence="1">Cell inner membrane</location>
        <topology evidence="1">Single-pass membrane protein</topology>
        <orientation evidence="1">Periplasmic side</orientation>
    </subcellularLocation>
</comment>
<sequence length="174" mass="19587">MKRLKLFIPFAIFAVLAILFYRGLSLDPTHMPSALLDKPVPAFSLPKLKAPSSLVTEKELLGEPYLLNVWGSWCVTCRVEHPYLLELANNGVNIYGVNYKDDTTEAVNWLAQLGDPYKFSIVDEEGRLGIDLGVFGAPETYIVDRKGVVRYKHVGMVSDQVWQETLAPIYRSLL</sequence>
<gene>
    <name evidence="7" type="primary">dsbE</name>
    <name evidence="7" type="ORF">GCM10007877_31970</name>
</gene>
<evidence type="ECO:0000256" key="5">
    <source>
        <dbReference type="ARBA" id="ARBA00023284"/>
    </source>
</evidence>
<evidence type="ECO:0000313" key="8">
    <source>
        <dbReference type="Proteomes" id="UP001156870"/>
    </source>
</evidence>
<dbReference type="PANTHER" id="PTHR42852">
    <property type="entry name" value="THIOL:DISULFIDE INTERCHANGE PROTEIN DSBE"/>
    <property type="match status" value="1"/>
</dbReference>
<evidence type="ECO:0000259" key="6">
    <source>
        <dbReference type="PROSITE" id="PS51352"/>
    </source>
</evidence>
<evidence type="ECO:0000256" key="2">
    <source>
        <dbReference type="ARBA" id="ARBA00007758"/>
    </source>
</evidence>
<dbReference type="InterPro" id="IPR050553">
    <property type="entry name" value="Thioredoxin_ResA/DsbE_sf"/>
</dbReference>
<dbReference type="Gene3D" id="3.40.30.10">
    <property type="entry name" value="Glutaredoxin"/>
    <property type="match status" value="1"/>
</dbReference>
<dbReference type="EMBL" id="BSPD01000079">
    <property type="protein sequence ID" value="GLS27478.1"/>
    <property type="molecule type" value="Genomic_DNA"/>
</dbReference>
<protein>
    <submittedName>
        <fullName evidence="7">Thiol:disulfide interchange protein DsbE</fullName>
    </submittedName>
</protein>
<dbReference type="AlphaFoldDB" id="A0AA37T9W0"/>
<dbReference type="InterPro" id="IPR013740">
    <property type="entry name" value="Redoxin"/>
</dbReference>
<dbReference type="PROSITE" id="PS51352">
    <property type="entry name" value="THIOREDOXIN_2"/>
    <property type="match status" value="1"/>
</dbReference>
<evidence type="ECO:0000256" key="1">
    <source>
        <dbReference type="ARBA" id="ARBA00004383"/>
    </source>
</evidence>
<dbReference type="RefSeq" id="WP_232594982.1">
    <property type="nucleotide sequence ID" value="NZ_BSPD01000079.1"/>
</dbReference>
<evidence type="ECO:0000256" key="4">
    <source>
        <dbReference type="ARBA" id="ARBA00023157"/>
    </source>
</evidence>
<dbReference type="PROSITE" id="PS00194">
    <property type="entry name" value="THIOREDOXIN_1"/>
    <property type="match status" value="1"/>
</dbReference>
<dbReference type="InterPro" id="IPR036249">
    <property type="entry name" value="Thioredoxin-like_sf"/>
</dbReference>
<accession>A0AA37T9W0</accession>
<dbReference type="NCBIfam" id="TIGR00385">
    <property type="entry name" value="dsbE"/>
    <property type="match status" value="1"/>
</dbReference>
<dbReference type="PANTHER" id="PTHR42852:SF6">
    <property type="entry name" value="THIOL:DISULFIDE INTERCHANGE PROTEIN DSBE"/>
    <property type="match status" value="1"/>
</dbReference>
<dbReference type="GO" id="GO:0005886">
    <property type="term" value="C:plasma membrane"/>
    <property type="evidence" value="ECO:0007669"/>
    <property type="project" value="UniProtKB-SubCell"/>
</dbReference>
<evidence type="ECO:0000256" key="3">
    <source>
        <dbReference type="ARBA" id="ARBA00022748"/>
    </source>
</evidence>
<dbReference type="InterPro" id="IPR004799">
    <property type="entry name" value="Periplasmic_diS_OxRdtase_DsbE"/>
</dbReference>
<keyword evidence="4" id="KW-1015">Disulfide bond</keyword>
<dbReference type="CDD" id="cd03010">
    <property type="entry name" value="TlpA_like_DsbE"/>
    <property type="match status" value="1"/>
</dbReference>
<dbReference type="GO" id="GO:0017004">
    <property type="term" value="P:cytochrome complex assembly"/>
    <property type="evidence" value="ECO:0007669"/>
    <property type="project" value="UniProtKB-KW"/>
</dbReference>
<comment type="caution">
    <text evidence="7">The sequence shown here is derived from an EMBL/GenBank/DDBJ whole genome shotgun (WGS) entry which is preliminary data.</text>
</comment>
<proteinExistence type="inferred from homology"/>
<dbReference type="Pfam" id="PF08534">
    <property type="entry name" value="Redoxin"/>
    <property type="match status" value="1"/>
</dbReference>
<dbReference type="InterPro" id="IPR013766">
    <property type="entry name" value="Thioredoxin_domain"/>
</dbReference>
<evidence type="ECO:0000313" key="7">
    <source>
        <dbReference type="EMBL" id="GLS27478.1"/>
    </source>
</evidence>
<dbReference type="InterPro" id="IPR017937">
    <property type="entry name" value="Thioredoxin_CS"/>
</dbReference>
<dbReference type="GO" id="GO:0015036">
    <property type="term" value="F:disulfide oxidoreductase activity"/>
    <property type="evidence" value="ECO:0007669"/>
    <property type="project" value="InterPro"/>
</dbReference>
<keyword evidence="3" id="KW-0201">Cytochrome c-type biogenesis</keyword>
<dbReference type="Proteomes" id="UP001156870">
    <property type="component" value="Unassembled WGS sequence"/>
</dbReference>
<reference evidence="7 8" key="1">
    <citation type="journal article" date="2014" name="Int. J. Syst. Evol. Microbiol.">
        <title>Complete genome sequence of Corynebacterium casei LMG S-19264T (=DSM 44701T), isolated from a smear-ripened cheese.</title>
        <authorList>
            <consortium name="US DOE Joint Genome Institute (JGI-PGF)"/>
            <person name="Walter F."/>
            <person name="Albersmeier A."/>
            <person name="Kalinowski J."/>
            <person name="Ruckert C."/>
        </authorList>
    </citation>
    <scope>NUCLEOTIDE SEQUENCE [LARGE SCALE GENOMIC DNA]</scope>
    <source>
        <strain evidence="7 8">NBRC 110095</strain>
    </source>
</reference>
<name>A0AA37T9W0_9GAMM</name>
<keyword evidence="5" id="KW-0676">Redox-active center</keyword>
<dbReference type="SUPFAM" id="SSF52833">
    <property type="entry name" value="Thioredoxin-like"/>
    <property type="match status" value="1"/>
</dbReference>
<dbReference type="GO" id="GO:0030288">
    <property type="term" value="C:outer membrane-bounded periplasmic space"/>
    <property type="evidence" value="ECO:0007669"/>
    <property type="project" value="InterPro"/>
</dbReference>